<dbReference type="InterPro" id="IPR012259">
    <property type="entry name" value="DHFR"/>
</dbReference>
<sequence length="170" mass="18649">MTSKDSRPRLTLIAAMDENRLIGADGDMPWHIPGDLPRFKRLTTGKPILMGRKTFESIGRALPNRHNIVLSRSSALDARDDITRVASVEAALAAAGDAPELMVIGGAEVYRLVLAAADCLDITHIQAEYAGDTWFPPVDWSAWRIEAEQYIAADGQTPAHRFVTWVRAAV</sequence>
<evidence type="ECO:0000256" key="7">
    <source>
        <dbReference type="ARBA" id="ARBA00025067"/>
    </source>
</evidence>
<dbReference type="EMBL" id="AYKG01000004">
    <property type="protein sequence ID" value="ROO31778.1"/>
    <property type="molecule type" value="Genomic_DNA"/>
</dbReference>
<dbReference type="EC" id="1.5.1.3" evidence="3 8"/>
<evidence type="ECO:0000259" key="10">
    <source>
        <dbReference type="PROSITE" id="PS51330"/>
    </source>
</evidence>
<dbReference type="InParanoid" id="A0A423Q0K4"/>
<dbReference type="GO" id="GO:0046452">
    <property type="term" value="P:dihydrofolate metabolic process"/>
    <property type="evidence" value="ECO:0007669"/>
    <property type="project" value="TreeGrafter"/>
</dbReference>
<feature type="domain" description="DHFR" evidence="10">
    <location>
        <begin position="9"/>
        <end position="167"/>
    </location>
</feature>
<evidence type="ECO:0000256" key="4">
    <source>
        <dbReference type="ARBA" id="ARBA00022563"/>
    </source>
</evidence>
<dbReference type="GO" id="GO:0046654">
    <property type="term" value="P:tetrahydrofolate biosynthetic process"/>
    <property type="evidence" value="ECO:0007669"/>
    <property type="project" value="UniProtKB-UniPathway"/>
</dbReference>
<keyword evidence="5 8" id="KW-0521">NADP</keyword>
<name>A0A423Q0K4_9GAMM</name>
<evidence type="ECO:0000256" key="9">
    <source>
        <dbReference type="RuleBase" id="RU004474"/>
    </source>
</evidence>
<dbReference type="GO" id="GO:0006730">
    <property type="term" value="P:one-carbon metabolic process"/>
    <property type="evidence" value="ECO:0007669"/>
    <property type="project" value="UniProtKB-KW"/>
</dbReference>
<dbReference type="OrthoDB" id="9804315at2"/>
<dbReference type="PANTHER" id="PTHR48069">
    <property type="entry name" value="DIHYDROFOLATE REDUCTASE"/>
    <property type="match status" value="1"/>
</dbReference>
<dbReference type="RefSeq" id="WP_123657033.1">
    <property type="nucleotide sequence ID" value="NZ_AYKG01000004.1"/>
</dbReference>
<evidence type="ECO:0000313" key="11">
    <source>
        <dbReference type="EMBL" id="ROO31778.1"/>
    </source>
</evidence>
<evidence type="ECO:0000256" key="3">
    <source>
        <dbReference type="ARBA" id="ARBA00012856"/>
    </source>
</evidence>
<dbReference type="PANTHER" id="PTHR48069:SF3">
    <property type="entry name" value="DIHYDROFOLATE REDUCTASE"/>
    <property type="match status" value="1"/>
</dbReference>
<comment type="catalytic activity">
    <reaction evidence="8">
        <text>(6S)-5,6,7,8-tetrahydrofolate + NADP(+) = 7,8-dihydrofolate + NADPH + H(+)</text>
        <dbReference type="Rhea" id="RHEA:15009"/>
        <dbReference type="ChEBI" id="CHEBI:15378"/>
        <dbReference type="ChEBI" id="CHEBI:57451"/>
        <dbReference type="ChEBI" id="CHEBI:57453"/>
        <dbReference type="ChEBI" id="CHEBI:57783"/>
        <dbReference type="ChEBI" id="CHEBI:58349"/>
        <dbReference type="EC" id="1.5.1.3"/>
    </reaction>
</comment>
<dbReference type="PROSITE" id="PS51330">
    <property type="entry name" value="DHFR_2"/>
    <property type="match status" value="1"/>
</dbReference>
<evidence type="ECO:0000256" key="5">
    <source>
        <dbReference type="ARBA" id="ARBA00022857"/>
    </source>
</evidence>
<keyword evidence="12" id="KW-1185">Reference proteome</keyword>
<dbReference type="GO" id="GO:0005829">
    <property type="term" value="C:cytosol"/>
    <property type="evidence" value="ECO:0007669"/>
    <property type="project" value="TreeGrafter"/>
</dbReference>
<evidence type="ECO:0000256" key="1">
    <source>
        <dbReference type="ARBA" id="ARBA00004903"/>
    </source>
</evidence>
<comment type="caution">
    <text evidence="11">The sequence shown here is derived from an EMBL/GenBank/DDBJ whole genome shotgun (WGS) entry which is preliminary data.</text>
</comment>
<dbReference type="SUPFAM" id="SSF53597">
    <property type="entry name" value="Dihydrofolate reductase-like"/>
    <property type="match status" value="1"/>
</dbReference>
<gene>
    <name evidence="11" type="ORF">SAJA_02250</name>
</gene>
<dbReference type="Gene3D" id="3.40.430.10">
    <property type="entry name" value="Dihydrofolate Reductase, subunit A"/>
    <property type="match status" value="1"/>
</dbReference>
<dbReference type="InterPro" id="IPR001796">
    <property type="entry name" value="DHFR_dom"/>
</dbReference>
<accession>A0A423Q0K4</accession>
<dbReference type="PIRSF" id="PIRSF000194">
    <property type="entry name" value="DHFR"/>
    <property type="match status" value="1"/>
</dbReference>
<dbReference type="PROSITE" id="PS00075">
    <property type="entry name" value="DHFR_1"/>
    <property type="match status" value="1"/>
</dbReference>
<dbReference type="InterPro" id="IPR024072">
    <property type="entry name" value="DHFR-like_dom_sf"/>
</dbReference>
<dbReference type="PRINTS" id="PR00070">
    <property type="entry name" value="DHFR"/>
</dbReference>
<proteinExistence type="inferred from homology"/>
<evidence type="ECO:0000313" key="12">
    <source>
        <dbReference type="Proteomes" id="UP000285310"/>
    </source>
</evidence>
<dbReference type="CDD" id="cd00209">
    <property type="entry name" value="DHFR"/>
    <property type="match status" value="1"/>
</dbReference>
<dbReference type="AlphaFoldDB" id="A0A423Q0K4"/>
<dbReference type="Pfam" id="PF00186">
    <property type="entry name" value="DHFR_1"/>
    <property type="match status" value="1"/>
</dbReference>
<comment type="similarity">
    <text evidence="2 8 9">Belongs to the dihydrofolate reductase family.</text>
</comment>
<organism evidence="11 12">
    <name type="scientific">Salinisphaera japonica YTM-1</name>
    <dbReference type="NCBI Taxonomy" id="1209778"/>
    <lineage>
        <taxon>Bacteria</taxon>
        <taxon>Pseudomonadati</taxon>
        <taxon>Pseudomonadota</taxon>
        <taxon>Gammaproteobacteria</taxon>
        <taxon>Salinisphaerales</taxon>
        <taxon>Salinisphaeraceae</taxon>
        <taxon>Salinisphaera</taxon>
    </lineage>
</organism>
<dbReference type="InterPro" id="IPR017925">
    <property type="entry name" value="DHFR_CS"/>
</dbReference>
<dbReference type="Proteomes" id="UP000285310">
    <property type="component" value="Unassembled WGS sequence"/>
</dbReference>
<dbReference type="GO" id="GO:0046655">
    <property type="term" value="P:folic acid metabolic process"/>
    <property type="evidence" value="ECO:0007669"/>
    <property type="project" value="TreeGrafter"/>
</dbReference>
<evidence type="ECO:0000256" key="2">
    <source>
        <dbReference type="ARBA" id="ARBA00009539"/>
    </source>
</evidence>
<protein>
    <recommendedName>
        <fullName evidence="3 8">Dihydrofolate reductase</fullName>
        <ecNumber evidence="3 8">1.5.1.3</ecNumber>
    </recommendedName>
</protein>
<keyword evidence="4 8" id="KW-0554">One-carbon metabolism</keyword>
<keyword evidence="6 8" id="KW-0560">Oxidoreductase</keyword>
<reference evidence="11 12" key="1">
    <citation type="submission" date="2013-10" db="EMBL/GenBank/DDBJ databases">
        <title>Salinisphaera japonica YTM-1 Genome Sequencing.</title>
        <authorList>
            <person name="Lai Q."/>
            <person name="Li C."/>
            <person name="Shao Z."/>
        </authorList>
    </citation>
    <scope>NUCLEOTIDE SEQUENCE [LARGE SCALE GENOMIC DNA]</scope>
    <source>
        <strain evidence="11 12">YTM-1</strain>
    </source>
</reference>
<dbReference type="GO" id="GO:0070401">
    <property type="term" value="F:NADP+ binding"/>
    <property type="evidence" value="ECO:0007669"/>
    <property type="project" value="UniProtKB-ARBA"/>
</dbReference>
<dbReference type="FunFam" id="3.40.430.10:FF:000001">
    <property type="entry name" value="Dihydrofolate reductase"/>
    <property type="match status" value="1"/>
</dbReference>
<dbReference type="GO" id="GO:0004146">
    <property type="term" value="F:dihydrofolate reductase activity"/>
    <property type="evidence" value="ECO:0007669"/>
    <property type="project" value="UniProtKB-EC"/>
</dbReference>
<comment type="function">
    <text evidence="7 8">Key enzyme in folate metabolism. Catalyzes an essential reaction for de novo glycine and purine synthesis, and for DNA precursor synthesis.</text>
</comment>
<evidence type="ECO:0000256" key="8">
    <source>
        <dbReference type="PIRNR" id="PIRNR000194"/>
    </source>
</evidence>
<comment type="pathway">
    <text evidence="1 8">Cofactor biosynthesis; tetrahydrofolate biosynthesis; 5,6,7,8-tetrahydrofolate from 7,8-dihydrofolate: step 1/1.</text>
</comment>
<dbReference type="FunCoup" id="A0A423Q0K4">
    <property type="interactions" value="473"/>
</dbReference>
<evidence type="ECO:0000256" key="6">
    <source>
        <dbReference type="ARBA" id="ARBA00023002"/>
    </source>
</evidence>
<dbReference type="UniPathway" id="UPA00077">
    <property type="reaction ID" value="UER00158"/>
</dbReference>